<sequence length="40" mass="4044">MTTGHSGGGAWLPNAQAEEESAPGANGGFPGVRRASEEEM</sequence>
<evidence type="ECO:0000313" key="3">
    <source>
        <dbReference type="Proteomes" id="UP000002027"/>
    </source>
</evidence>
<dbReference type="KEGG" id="sti:Sthe_2951"/>
<dbReference type="HOGENOM" id="CLU_3296724_0_0_0"/>
<dbReference type="STRING" id="479434.Sthe_2951"/>
<feature type="region of interest" description="Disordered" evidence="1">
    <location>
        <begin position="1"/>
        <end position="40"/>
    </location>
</feature>
<reference evidence="3" key="1">
    <citation type="submission" date="2009-11" db="EMBL/GenBank/DDBJ databases">
        <title>The complete chromosome 2 of Sphaerobacter thermophilus DSM 20745.</title>
        <authorList>
            <person name="Lucas S."/>
            <person name="Copeland A."/>
            <person name="Lapidus A."/>
            <person name="Glavina del Rio T."/>
            <person name="Dalin E."/>
            <person name="Tice H."/>
            <person name="Bruce D."/>
            <person name="Goodwin L."/>
            <person name="Pitluck S."/>
            <person name="Kyrpides N."/>
            <person name="Mavromatis K."/>
            <person name="Ivanova N."/>
            <person name="Mikhailova N."/>
            <person name="LaButti K.M."/>
            <person name="Clum A."/>
            <person name="Sun H.I."/>
            <person name="Brettin T."/>
            <person name="Detter J.C."/>
            <person name="Han C."/>
            <person name="Larimer F."/>
            <person name="Land M."/>
            <person name="Hauser L."/>
            <person name="Markowitz V."/>
            <person name="Cheng J.F."/>
            <person name="Hugenholtz P."/>
            <person name="Woyke T."/>
            <person name="Wu D."/>
            <person name="Steenblock K."/>
            <person name="Schneider S."/>
            <person name="Pukall R."/>
            <person name="Goeker M."/>
            <person name="Klenk H.P."/>
            <person name="Eisen J.A."/>
        </authorList>
    </citation>
    <scope>NUCLEOTIDE SEQUENCE [LARGE SCALE GENOMIC DNA]</scope>
    <source>
        <strain evidence="3">ATCC 49802 / DSM 20745 / S 6022</strain>
    </source>
</reference>
<feature type="compositionally biased region" description="Gly residues" evidence="1">
    <location>
        <begin position="1"/>
        <end position="10"/>
    </location>
</feature>
<gene>
    <name evidence="2" type="ordered locus">Sthe_2951</name>
</gene>
<name>D1C962_SPHTD</name>
<evidence type="ECO:0000313" key="2">
    <source>
        <dbReference type="EMBL" id="ACZ40355.1"/>
    </source>
</evidence>
<reference evidence="2 3" key="2">
    <citation type="journal article" date="2010" name="Stand. Genomic Sci.">
        <title>Complete genome sequence of Desulfohalobium retbaense type strain (HR(100)).</title>
        <authorList>
            <person name="Spring S."/>
            <person name="Nolan M."/>
            <person name="Lapidus A."/>
            <person name="Glavina Del Rio T."/>
            <person name="Copeland A."/>
            <person name="Tice H."/>
            <person name="Cheng J.F."/>
            <person name="Lucas S."/>
            <person name="Land M."/>
            <person name="Chen F."/>
            <person name="Bruce D."/>
            <person name="Goodwin L."/>
            <person name="Pitluck S."/>
            <person name="Ivanova N."/>
            <person name="Mavromatis K."/>
            <person name="Mikhailova N."/>
            <person name="Pati A."/>
            <person name="Chen A."/>
            <person name="Palaniappan K."/>
            <person name="Hauser L."/>
            <person name="Chang Y.J."/>
            <person name="Jeffries C.D."/>
            <person name="Munk C."/>
            <person name="Kiss H."/>
            <person name="Chain P."/>
            <person name="Han C."/>
            <person name="Brettin T."/>
            <person name="Detter J.C."/>
            <person name="Schuler E."/>
            <person name="Goker M."/>
            <person name="Rohde M."/>
            <person name="Bristow J."/>
            <person name="Eisen J.A."/>
            <person name="Markowitz V."/>
            <person name="Hugenholtz P."/>
            <person name="Kyrpides N.C."/>
            <person name="Klenk H.P."/>
        </authorList>
    </citation>
    <scope>NUCLEOTIDE SEQUENCE [LARGE SCALE GENOMIC DNA]</scope>
    <source>
        <strain evidence="3">ATCC 49802 / DSM 20745 / S 6022</strain>
    </source>
</reference>
<accession>D1C962</accession>
<evidence type="ECO:0000256" key="1">
    <source>
        <dbReference type="SAM" id="MobiDB-lite"/>
    </source>
</evidence>
<dbReference type="InParanoid" id="D1C962"/>
<keyword evidence="3" id="KW-1185">Reference proteome</keyword>
<protein>
    <submittedName>
        <fullName evidence="2">Uncharacterized protein</fullName>
    </submittedName>
</protein>
<proteinExistence type="predicted"/>
<organism evidence="2 3">
    <name type="scientific">Sphaerobacter thermophilus (strain ATCC 49802 / DSM 20745 / KCCM 41009 / NCIMB 13125 / S 6022)</name>
    <dbReference type="NCBI Taxonomy" id="479434"/>
    <lineage>
        <taxon>Bacteria</taxon>
        <taxon>Pseudomonadati</taxon>
        <taxon>Thermomicrobiota</taxon>
        <taxon>Thermomicrobia</taxon>
        <taxon>Sphaerobacterales</taxon>
        <taxon>Sphaerobacterineae</taxon>
        <taxon>Sphaerobacteraceae</taxon>
        <taxon>Sphaerobacter</taxon>
    </lineage>
</organism>
<dbReference type="AlphaFoldDB" id="D1C962"/>
<dbReference type="Proteomes" id="UP000002027">
    <property type="component" value="Chromosome 2"/>
</dbReference>
<dbReference type="EMBL" id="CP001824">
    <property type="protein sequence ID" value="ACZ40355.1"/>
    <property type="molecule type" value="Genomic_DNA"/>
</dbReference>